<feature type="coiled-coil region" evidence="1">
    <location>
        <begin position="322"/>
        <end position="363"/>
    </location>
</feature>
<dbReference type="GO" id="GO:0016740">
    <property type="term" value="F:transferase activity"/>
    <property type="evidence" value="ECO:0007669"/>
    <property type="project" value="UniProtKB-KW"/>
</dbReference>
<sequence>MRYGLFSYHTENIGDEIQSIAARRFLPAVDEYVDRDNVGAWLPTEPTKIIMNGWYMHPPYAWPPVSDGIDPLLVSMYIDQADPNVERAFFSEESIHYLNAYGPVGARDLSSLEFLQQHGVNAYFSGCMTLTLQRDPDIPRGEFILAVDVPQPVVSMIEAHTDRPVIQSSPYYDADMSNEDRFAVAEYFLYLYQSAHAVVTTRLHAMLPSLALETPVLLVKDHLKYDSRRYAGLDSLVNSLTDEEYLEDYSKYDVDTPPLNPDAYLDLRVPLIERASSFTGYNNNRTFRTIDFSKLAHNESYVRTFVRGFSSLNRAALLWGDKAWLEEQNEDLRHVVGRLEANITSANKVIDDLRARNSQLEQTLTGVY</sequence>
<keyword evidence="1" id="KW-0175">Coiled coil</keyword>
<keyword evidence="4" id="KW-1185">Reference proteome</keyword>
<gene>
    <name evidence="3" type="ORF">H9626_13480</name>
</gene>
<protein>
    <submittedName>
        <fullName evidence="3">Polysaccharide pyruvyl transferase family protein</fullName>
    </submittedName>
</protein>
<reference evidence="3 4" key="1">
    <citation type="submission" date="2020-08" db="EMBL/GenBank/DDBJ databases">
        <title>A Genomic Blueprint of the Chicken Gut Microbiome.</title>
        <authorList>
            <person name="Gilroy R."/>
            <person name="Ravi A."/>
            <person name="Getino M."/>
            <person name="Pursley I."/>
            <person name="Horton D.L."/>
            <person name="Alikhan N.-F."/>
            <person name="Baker D."/>
            <person name="Gharbi K."/>
            <person name="Hall N."/>
            <person name="Watson M."/>
            <person name="Adriaenssens E.M."/>
            <person name="Foster-Nyarko E."/>
            <person name="Jarju S."/>
            <person name="Secka A."/>
            <person name="Antonio M."/>
            <person name="Oren A."/>
            <person name="Chaudhuri R."/>
            <person name="La Ragione R.M."/>
            <person name="Hildebrand F."/>
            <person name="Pallen M.J."/>
        </authorList>
    </citation>
    <scope>NUCLEOTIDE SEQUENCE [LARGE SCALE GENOMIC DNA]</scope>
    <source>
        <strain evidence="3 4">Sa1YUN3</strain>
    </source>
</reference>
<evidence type="ECO:0000259" key="2">
    <source>
        <dbReference type="Pfam" id="PF04230"/>
    </source>
</evidence>
<feature type="domain" description="Polysaccharide pyruvyl transferase" evidence="2">
    <location>
        <begin position="12"/>
        <end position="219"/>
    </location>
</feature>
<evidence type="ECO:0000313" key="4">
    <source>
        <dbReference type="Proteomes" id="UP000616346"/>
    </source>
</evidence>
<dbReference type="EMBL" id="JACSPQ010000034">
    <property type="protein sequence ID" value="MBD8003200.1"/>
    <property type="molecule type" value="Genomic_DNA"/>
</dbReference>
<dbReference type="Pfam" id="PF04230">
    <property type="entry name" value="PS_pyruv_trans"/>
    <property type="match status" value="1"/>
</dbReference>
<evidence type="ECO:0000313" key="3">
    <source>
        <dbReference type="EMBL" id="MBD8003200.1"/>
    </source>
</evidence>
<dbReference type="InterPro" id="IPR007345">
    <property type="entry name" value="Polysacch_pyruvyl_Trfase"/>
</dbReference>
<keyword evidence="3" id="KW-0808">Transferase</keyword>
<evidence type="ECO:0000256" key="1">
    <source>
        <dbReference type="SAM" id="Coils"/>
    </source>
</evidence>
<dbReference type="Proteomes" id="UP000616346">
    <property type="component" value="Unassembled WGS sequence"/>
</dbReference>
<accession>A0ABR8VER8</accession>
<comment type="caution">
    <text evidence="3">The sequence shown here is derived from an EMBL/GenBank/DDBJ whole genome shotgun (WGS) entry which is preliminary data.</text>
</comment>
<feature type="non-terminal residue" evidence="3">
    <location>
        <position position="368"/>
    </location>
</feature>
<name>A0ABR8VER8_9BACT</name>
<organism evidence="3 4">
    <name type="scientific">Phocaeicola faecium</name>
    <dbReference type="NCBI Taxonomy" id="2762213"/>
    <lineage>
        <taxon>Bacteria</taxon>
        <taxon>Pseudomonadati</taxon>
        <taxon>Bacteroidota</taxon>
        <taxon>Bacteroidia</taxon>
        <taxon>Bacteroidales</taxon>
        <taxon>Bacteroidaceae</taxon>
        <taxon>Phocaeicola</taxon>
    </lineage>
</organism>
<proteinExistence type="predicted"/>